<gene>
    <name evidence="6" type="ORF">ACFOW6_02165</name>
</gene>
<dbReference type="SUPFAM" id="SSF56935">
    <property type="entry name" value="Porins"/>
    <property type="match status" value="1"/>
</dbReference>
<dbReference type="InterPro" id="IPR011990">
    <property type="entry name" value="TPR-like_helical_dom_sf"/>
</dbReference>
<organism evidence="6 7">
    <name type="scientific">Fodinicurvata halophila</name>
    <dbReference type="NCBI Taxonomy" id="1419723"/>
    <lineage>
        <taxon>Bacteria</taxon>
        <taxon>Pseudomonadati</taxon>
        <taxon>Pseudomonadota</taxon>
        <taxon>Alphaproteobacteria</taxon>
        <taxon>Rhodospirillales</taxon>
        <taxon>Rhodovibrionaceae</taxon>
        <taxon>Fodinicurvata</taxon>
    </lineage>
</organism>
<feature type="repeat" description="TPR" evidence="3">
    <location>
        <begin position="114"/>
        <end position="147"/>
    </location>
</feature>
<feature type="repeat" description="TPR" evidence="3">
    <location>
        <begin position="46"/>
        <end position="79"/>
    </location>
</feature>
<evidence type="ECO:0000256" key="1">
    <source>
        <dbReference type="ARBA" id="ARBA00022737"/>
    </source>
</evidence>
<keyword evidence="1" id="KW-0677">Repeat</keyword>
<evidence type="ECO:0000256" key="2">
    <source>
        <dbReference type="ARBA" id="ARBA00022803"/>
    </source>
</evidence>
<evidence type="ECO:0000313" key="7">
    <source>
        <dbReference type="Proteomes" id="UP001595799"/>
    </source>
</evidence>
<keyword evidence="4" id="KW-0732">Signal</keyword>
<dbReference type="SMART" id="SM00028">
    <property type="entry name" value="TPR"/>
    <property type="match status" value="3"/>
</dbReference>
<dbReference type="InterPro" id="IPR051012">
    <property type="entry name" value="CellSynth/LPSAsmb/PSIAsmb"/>
</dbReference>
<keyword evidence="7" id="KW-1185">Reference proteome</keyword>
<dbReference type="Pfam" id="PF14559">
    <property type="entry name" value="TPR_19"/>
    <property type="match status" value="2"/>
</dbReference>
<dbReference type="PANTHER" id="PTHR45586">
    <property type="entry name" value="TPR REPEAT-CONTAINING PROTEIN PA4667"/>
    <property type="match status" value="1"/>
</dbReference>
<evidence type="ECO:0000256" key="3">
    <source>
        <dbReference type="PROSITE-ProRule" id="PRU00339"/>
    </source>
</evidence>
<reference evidence="7" key="1">
    <citation type="journal article" date="2019" name="Int. J. Syst. Evol. Microbiol.">
        <title>The Global Catalogue of Microorganisms (GCM) 10K type strain sequencing project: providing services to taxonomists for standard genome sequencing and annotation.</title>
        <authorList>
            <consortium name="The Broad Institute Genomics Platform"/>
            <consortium name="The Broad Institute Genome Sequencing Center for Infectious Disease"/>
            <person name="Wu L."/>
            <person name="Ma J."/>
        </authorList>
    </citation>
    <scope>NUCLEOTIDE SEQUENCE [LARGE SCALE GENOMIC DNA]</scope>
    <source>
        <strain evidence="7">CECT 8472</strain>
    </source>
</reference>
<dbReference type="InterPro" id="IPR030887">
    <property type="entry name" value="Beta-barrel_YaiO"/>
</dbReference>
<dbReference type="InterPro" id="IPR019734">
    <property type="entry name" value="TPR_rpt"/>
</dbReference>
<dbReference type="Proteomes" id="UP001595799">
    <property type="component" value="Unassembled WGS sequence"/>
</dbReference>
<feature type="chain" id="PRO_5047421103" evidence="4">
    <location>
        <begin position="38"/>
        <end position="403"/>
    </location>
</feature>
<dbReference type="SUPFAM" id="SSF48452">
    <property type="entry name" value="TPR-like"/>
    <property type="match status" value="1"/>
</dbReference>
<dbReference type="NCBIfam" id="TIGR04390">
    <property type="entry name" value="OMP_YaiO_dom"/>
    <property type="match status" value="1"/>
</dbReference>
<feature type="domain" description="YaiO beta-barrel" evidence="5">
    <location>
        <begin position="180"/>
        <end position="314"/>
    </location>
</feature>
<feature type="signal peptide" evidence="4">
    <location>
        <begin position="1"/>
        <end position="37"/>
    </location>
</feature>
<dbReference type="Gene3D" id="1.25.40.10">
    <property type="entry name" value="Tetratricopeptide repeat domain"/>
    <property type="match status" value="1"/>
</dbReference>
<dbReference type="RefSeq" id="WP_382420680.1">
    <property type="nucleotide sequence ID" value="NZ_JBHSCW010000001.1"/>
</dbReference>
<dbReference type="EMBL" id="JBHSCW010000001">
    <property type="protein sequence ID" value="MFC4350341.1"/>
    <property type="molecule type" value="Genomic_DNA"/>
</dbReference>
<evidence type="ECO:0000313" key="6">
    <source>
        <dbReference type="EMBL" id="MFC4350341.1"/>
    </source>
</evidence>
<name>A0ABV8UI69_9PROT</name>
<dbReference type="PANTHER" id="PTHR45586:SF1">
    <property type="entry name" value="LIPOPOLYSACCHARIDE ASSEMBLY PROTEIN B"/>
    <property type="match status" value="1"/>
</dbReference>
<evidence type="ECO:0000256" key="4">
    <source>
        <dbReference type="SAM" id="SignalP"/>
    </source>
</evidence>
<keyword evidence="2 3" id="KW-0802">TPR repeat</keyword>
<proteinExistence type="predicted"/>
<dbReference type="Pfam" id="PF19413">
    <property type="entry name" value="YaiO"/>
    <property type="match status" value="1"/>
</dbReference>
<protein>
    <submittedName>
        <fullName evidence="6">YaiO family outer membrane beta-barrel protein</fullName>
    </submittedName>
</protein>
<comment type="caution">
    <text evidence="6">The sequence shown here is derived from an EMBL/GenBank/DDBJ whole genome shotgun (WGS) entry which is preliminary data.</text>
</comment>
<dbReference type="PROSITE" id="PS50005">
    <property type="entry name" value="TPR"/>
    <property type="match status" value="2"/>
</dbReference>
<accession>A0ABV8UI69</accession>
<sequence>MRQDTATLDPAPLHPKSLRCFCIIAILLPAITSGVLAAEAETAADFQALYQTGTEARLAGDFDEAAEYLEQALELSPGNADVLLQLGLIHGYREDYAEGERLLLRAVEEAPGYTDAWLALARVRYWDGRRTAAREALDEALALAPENEEVLQLRDQLETAGPDSRAHEPDHRWRLDSSISYSRLARTDLDPWRETTHQLGYRLDSDTTLTGRMELSERFEEVDSYFQAGVQHSFGQAGDVYLNAGVTPEADFRQDWDVGLGGSLNLHDGVSDFGPLFLTFDGRHARYSDDAFQTASPGLQLYLFEGRAWVSGRWINNFKSLSDHEQGWLARGDVQVSDRLRVFAGMADAPETSEGVTYDVQSYFGGVVYDLNERLSLNLNYLHEDRRDSYLRRALTAGVTLRF</sequence>
<evidence type="ECO:0000259" key="5">
    <source>
        <dbReference type="Pfam" id="PF19413"/>
    </source>
</evidence>